<protein>
    <submittedName>
        <fullName evidence="1">Uncharacterized protein</fullName>
    </submittedName>
</protein>
<sequence length="536" mass="59455">MPLSEANLDINPLTESLSPAQTGTDLLSVFEEMKTHIWQRRPILGEIMRKHAGKTLYDYAKDFTDVNKTPHLDTRKQDLVTVARELVTARLGADVGDAVARQLGRLPLVSTADHHGPITHPFFVNSNIISALPYFDQSGPDLPYLVSFSFASISVNNTSFPRGLVFHSQDNGAGVLVRLPILPDRLKMSVVYGAPAFADKEIAKAKAQLALKQKSGEIAARRAQRIGEVLDRYFSLPSVLAAPDFAAQVTKINYDLWPAIFHHQPEAATPVRPSGRIPDLIYLEIETLVNELLLRFHLTNSESLLYRLFFDPGHQNLAQRFFNNLPGGFSLENGWGTYFFWAVDQRLHRVRLILKDGELRSDSGEHVIALTPEAIQEALARKQIFPSMALCYLVVSLYYGVKCLGGFSQVNDLTMLKEAWRGFLAAVGEETEAAAVLPVQTKELGGDGMVLAYMGDAEQGLSPATGIDMLIEQSAGRYGHFVELAKKITLSEAMSPLLPDIYNVLYSSPDRRAEFQALSPERILRVLGLDRKLSAR</sequence>
<dbReference type="EMBL" id="LCRX01000003">
    <property type="protein sequence ID" value="KKW42798.1"/>
    <property type="molecule type" value="Genomic_DNA"/>
</dbReference>
<comment type="caution">
    <text evidence="1">The sequence shown here is derived from an EMBL/GenBank/DDBJ whole genome shotgun (WGS) entry which is preliminary data.</text>
</comment>
<accession>A0A0G1YH88</accession>
<gene>
    <name evidence="1" type="ORF">UY92_C0003G0004</name>
</gene>
<evidence type="ECO:0000313" key="2">
    <source>
        <dbReference type="Proteomes" id="UP000033870"/>
    </source>
</evidence>
<name>A0A0G1YH88_9BACT</name>
<proteinExistence type="predicted"/>
<reference evidence="1 2" key="1">
    <citation type="journal article" date="2015" name="Nature">
        <title>rRNA introns, odd ribosomes, and small enigmatic genomes across a large radiation of phyla.</title>
        <authorList>
            <person name="Brown C.T."/>
            <person name="Hug L.A."/>
            <person name="Thomas B.C."/>
            <person name="Sharon I."/>
            <person name="Castelle C.J."/>
            <person name="Singh A."/>
            <person name="Wilkins M.J."/>
            <person name="Williams K.H."/>
            <person name="Banfield J.F."/>
        </authorList>
    </citation>
    <scope>NUCLEOTIDE SEQUENCE [LARGE SCALE GENOMIC DNA]</scope>
</reference>
<dbReference type="Proteomes" id="UP000033870">
    <property type="component" value="Unassembled WGS sequence"/>
</dbReference>
<organism evidence="1 2">
    <name type="scientific">Candidatus Magasanikbacteria bacterium GW2011_GWA2_56_11</name>
    <dbReference type="NCBI Taxonomy" id="1619044"/>
    <lineage>
        <taxon>Bacteria</taxon>
        <taxon>Candidatus Magasanikiibacteriota</taxon>
    </lineage>
</organism>
<dbReference type="AlphaFoldDB" id="A0A0G1YH88"/>
<evidence type="ECO:0000313" key="1">
    <source>
        <dbReference type="EMBL" id="KKW42798.1"/>
    </source>
</evidence>